<dbReference type="AlphaFoldDB" id="A0A076PUA0"/>
<evidence type="ECO:0000313" key="2">
    <source>
        <dbReference type="Proteomes" id="UP000028782"/>
    </source>
</evidence>
<evidence type="ECO:0000313" key="1">
    <source>
        <dbReference type="EMBL" id="AIJ46907.1"/>
    </source>
</evidence>
<dbReference type="Proteomes" id="UP000028782">
    <property type="component" value="Chromosome"/>
</dbReference>
<sequence>MRNALAESAWRCCADAHAIALIGFACKDAGIMYKLRITYQSESSS</sequence>
<gene>
    <name evidence="1" type="ORF">O987_13960</name>
</gene>
<dbReference type="EMBL" id="CP006704">
    <property type="protein sequence ID" value="AIJ46907.1"/>
    <property type="molecule type" value="Genomic_DNA"/>
</dbReference>
<accession>A0A076PUA0</accession>
<name>A0A076PUA0_COMTE</name>
<proteinExistence type="predicted"/>
<dbReference type="HOGENOM" id="CLU_3198524_0_0_4"/>
<protein>
    <submittedName>
        <fullName evidence="1">Uncharacterized protein</fullName>
    </submittedName>
</protein>
<dbReference type="PROSITE" id="PS51257">
    <property type="entry name" value="PROKAR_LIPOPROTEIN"/>
    <property type="match status" value="1"/>
</dbReference>
<reference evidence="1 2" key="1">
    <citation type="journal article" date="2014" name="Genome Announc.">
        <title>Complete Genome Sequence of Polychlorinated Biphenyl Degrader Comamonas testosteroni TK102 (NBRC 109938).</title>
        <authorList>
            <person name="Fukuda K."/>
            <person name="Hosoyama A."/>
            <person name="Tsuchikane K."/>
            <person name="Ohji S."/>
            <person name="Yamazoe A."/>
            <person name="Fujita N."/>
            <person name="Shintani M."/>
            <person name="Kimbara K."/>
        </authorList>
    </citation>
    <scope>NUCLEOTIDE SEQUENCE [LARGE SCALE GENOMIC DNA]</scope>
    <source>
        <strain evidence="1">TK102</strain>
    </source>
</reference>
<organism evidence="1 2">
    <name type="scientific">Comamonas testosteroni TK102</name>
    <dbReference type="NCBI Taxonomy" id="1392005"/>
    <lineage>
        <taxon>Bacteria</taxon>
        <taxon>Pseudomonadati</taxon>
        <taxon>Pseudomonadota</taxon>
        <taxon>Betaproteobacteria</taxon>
        <taxon>Burkholderiales</taxon>
        <taxon>Comamonadaceae</taxon>
        <taxon>Comamonas</taxon>
    </lineage>
</organism>
<dbReference type="KEGG" id="ctes:O987_13960"/>